<evidence type="ECO:0000313" key="18">
    <source>
        <dbReference type="EMBL" id="TWB45222.1"/>
    </source>
</evidence>
<feature type="binding site" evidence="15">
    <location>
        <position position="149"/>
    </location>
    <ligand>
        <name>NAD(+)</name>
        <dbReference type="ChEBI" id="CHEBI:57540"/>
    </ligand>
</feature>
<keyword evidence="6 15" id="KW-0479">Metal-binding</keyword>
<dbReference type="PROSITE" id="PS01056">
    <property type="entry name" value="DNA_LIGASE_N2"/>
    <property type="match status" value="1"/>
</dbReference>
<feature type="binding site" evidence="15">
    <location>
        <position position="306"/>
    </location>
    <ligand>
        <name>NAD(+)</name>
        <dbReference type="ChEBI" id="CHEBI:57540"/>
    </ligand>
</feature>
<comment type="caution">
    <text evidence="18">The sequence shown here is derived from an EMBL/GenBank/DDBJ whole genome shotgun (WGS) entry which is preliminary data.</text>
</comment>
<dbReference type="Gene3D" id="1.10.287.610">
    <property type="entry name" value="Helix hairpin bin"/>
    <property type="match status" value="1"/>
</dbReference>
<dbReference type="Pfam" id="PF12826">
    <property type="entry name" value="HHH_2"/>
    <property type="match status" value="1"/>
</dbReference>
<dbReference type="FunFam" id="2.40.50.140:FF:000012">
    <property type="entry name" value="DNA ligase"/>
    <property type="match status" value="1"/>
</dbReference>
<keyword evidence="12 15" id="KW-0464">Manganese</keyword>
<dbReference type="Pfam" id="PF01653">
    <property type="entry name" value="DNA_ligase_aden"/>
    <property type="match status" value="1"/>
</dbReference>
<dbReference type="EC" id="6.5.1.2" evidence="2 15"/>
<evidence type="ECO:0000256" key="7">
    <source>
        <dbReference type="ARBA" id="ARBA00022763"/>
    </source>
</evidence>
<evidence type="ECO:0000256" key="1">
    <source>
        <dbReference type="ARBA" id="ARBA00004067"/>
    </source>
</evidence>
<comment type="catalytic activity">
    <reaction evidence="13 15 16">
        <text>NAD(+) + (deoxyribonucleotide)n-3'-hydroxyl + 5'-phospho-(deoxyribonucleotide)m = (deoxyribonucleotide)n+m + AMP + beta-nicotinamide D-nucleotide.</text>
        <dbReference type="EC" id="6.5.1.2"/>
    </reaction>
</comment>
<feature type="domain" description="BRCT" evidence="17">
    <location>
        <begin position="668"/>
        <end position="741"/>
    </location>
</feature>
<feature type="binding site" evidence="15">
    <location>
        <begin position="43"/>
        <end position="47"/>
    </location>
    <ligand>
        <name>NAD(+)</name>
        <dbReference type="ChEBI" id="CHEBI:57540"/>
    </ligand>
</feature>
<dbReference type="InterPro" id="IPR013839">
    <property type="entry name" value="DNAligase_adenylation"/>
</dbReference>
<dbReference type="CDD" id="cd00114">
    <property type="entry name" value="LIGANc"/>
    <property type="match status" value="1"/>
</dbReference>
<dbReference type="PANTHER" id="PTHR23389">
    <property type="entry name" value="CHROMOSOME TRANSMISSION FIDELITY FACTOR 18"/>
    <property type="match status" value="1"/>
</dbReference>
<dbReference type="InterPro" id="IPR010994">
    <property type="entry name" value="RuvA_2-like"/>
</dbReference>
<proteinExistence type="inferred from homology"/>
<dbReference type="InterPro" id="IPR013840">
    <property type="entry name" value="DNAligase_N"/>
</dbReference>
<keyword evidence="19" id="KW-1185">Reference proteome</keyword>
<dbReference type="InterPro" id="IPR018239">
    <property type="entry name" value="DNA_ligase_AS"/>
</dbReference>
<dbReference type="EMBL" id="VITR01000002">
    <property type="protein sequence ID" value="TWB45222.1"/>
    <property type="molecule type" value="Genomic_DNA"/>
</dbReference>
<keyword evidence="8 15" id="KW-0862">Zinc</keyword>
<dbReference type="Gene3D" id="3.30.470.30">
    <property type="entry name" value="DNA ligase/mRNA capping enzyme"/>
    <property type="match status" value="1"/>
</dbReference>
<dbReference type="Gene3D" id="3.40.50.10190">
    <property type="entry name" value="BRCT domain"/>
    <property type="match status" value="1"/>
</dbReference>
<feature type="binding site" evidence="15">
    <location>
        <position position="190"/>
    </location>
    <ligand>
        <name>NAD(+)</name>
        <dbReference type="ChEBI" id="CHEBI:57540"/>
    </ligand>
</feature>
<evidence type="ECO:0000256" key="11">
    <source>
        <dbReference type="ARBA" id="ARBA00023204"/>
    </source>
</evidence>
<feature type="binding site" evidence="15">
    <location>
        <position position="330"/>
    </location>
    <ligand>
        <name>NAD(+)</name>
        <dbReference type="ChEBI" id="CHEBI:57540"/>
    </ligand>
</feature>
<dbReference type="InterPro" id="IPR004150">
    <property type="entry name" value="NAD_DNA_ligase_OB"/>
</dbReference>
<evidence type="ECO:0000256" key="16">
    <source>
        <dbReference type="RuleBase" id="RU000618"/>
    </source>
</evidence>
<keyword evidence="9 15" id="KW-0460">Magnesium</keyword>
<dbReference type="Proteomes" id="UP000315751">
    <property type="component" value="Unassembled WGS sequence"/>
</dbReference>
<dbReference type="GO" id="GO:0006260">
    <property type="term" value="P:DNA replication"/>
    <property type="evidence" value="ECO:0007669"/>
    <property type="project" value="UniProtKB-KW"/>
</dbReference>
<dbReference type="Pfam" id="PF03120">
    <property type="entry name" value="OB_DNA_ligase"/>
    <property type="match status" value="1"/>
</dbReference>
<dbReference type="InterPro" id="IPR041663">
    <property type="entry name" value="DisA/LigA_HHH"/>
</dbReference>
<dbReference type="CDD" id="cd17748">
    <property type="entry name" value="BRCT_DNA_ligase_like"/>
    <property type="match status" value="1"/>
</dbReference>
<evidence type="ECO:0000256" key="4">
    <source>
        <dbReference type="ARBA" id="ARBA00022598"/>
    </source>
</evidence>
<accession>A0A560HFL9</accession>
<dbReference type="GO" id="GO:0006281">
    <property type="term" value="P:DNA repair"/>
    <property type="evidence" value="ECO:0007669"/>
    <property type="project" value="UniProtKB-KW"/>
</dbReference>
<evidence type="ECO:0000256" key="12">
    <source>
        <dbReference type="ARBA" id="ARBA00023211"/>
    </source>
</evidence>
<dbReference type="SUPFAM" id="SSF47781">
    <property type="entry name" value="RuvA domain 2-like"/>
    <property type="match status" value="1"/>
</dbReference>
<dbReference type="GO" id="GO:0046872">
    <property type="term" value="F:metal ion binding"/>
    <property type="evidence" value="ECO:0007669"/>
    <property type="project" value="UniProtKB-KW"/>
</dbReference>
<dbReference type="OrthoDB" id="9759736at2"/>
<evidence type="ECO:0000256" key="10">
    <source>
        <dbReference type="ARBA" id="ARBA00023027"/>
    </source>
</evidence>
<evidence type="ECO:0000256" key="9">
    <source>
        <dbReference type="ARBA" id="ARBA00022842"/>
    </source>
</evidence>
<evidence type="ECO:0000259" key="17">
    <source>
        <dbReference type="PROSITE" id="PS50172"/>
    </source>
</evidence>
<dbReference type="InterPro" id="IPR036420">
    <property type="entry name" value="BRCT_dom_sf"/>
</dbReference>
<dbReference type="PROSITE" id="PS01055">
    <property type="entry name" value="DNA_LIGASE_N1"/>
    <property type="match status" value="1"/>
</dbReference>
<keyword evidence="11 15" id="KW-0234">DNA repair</keyword>
<comment type="caution">
    <text evidence="15">Lacks conserved residue(s) required for the propagation of feature annotation.</text>
</comment>
<dbReference type="SMART" id="SM00292">
    <property type="entry name" value="BRCT"/>
    <property type="match status" value="1"/>
</dbReference>
<feature type="binding site" evidence="15">
    <location>
        <position position="427"/>
    </location>
    <ligand>
        <name>Zn(2+)</name>
        <dbReference type="ChEBI" id="CHEBI:29105"/>
    </ligand>
</feature>
<evidence type="ECO:0000256" key="14">
    <source>
        <dbReference type="ARBA" id="ARBA00060881"/>
    </source>
</evidence>
<dbReference type="GO" id="GO:0003911">
    <property type="term" value="F:DNA ligase (NAD+) activity"/>
    <property type="evidence" value="ECO:0007669"/>
    <property type="project" value="UniProtKB-UniRule"/>
</dbReference>
<comment type="cofactor">
    <cofactor evidence="15">
        <name>Mg(2+)</name>
        <dbReference type="ChEBI" id="CHEBI:18420"/>
    </cofactor>
    <cofactor evidence="15">
        <name>Mn(2+)</name>
        <dbReference type="ChEBI" id="CHEBI:29035"/>
    </cofactor>
</comment>
<feature type="binding site" evidence="15">
    <location>
        <begin position="92"/>
        <end position="93"/>
    </location>
    <ligand>
        <name>NAD(+)</name>
        <dbReference type="ChEBI" id="CHEBI:57540"/>
    </ligand>
</feature>
<gene>
    <name evidence="15" type="primary">ligA</name>
    <name evidence="18" type="ORF">FBZ90_102177</name>
</gene>
<dbReference type="SUPFAM" id="SSF56091">
    <property type="entry name" value="DNA ligase/mRNA capping enzyme, catalytic domain"/>
    <property type="match status" value="1"/>
</dbReference>
<dbReference type="InterPro" id="IPR012340">
    <property type="entry name" value="NA-bd_OB-fold"/>
</dbReference>
<dbReference type="PANTHER" id="PTHR23389:SF9">
    <property type="entry name" value="DNA LIGASE"/>
    <property type="match status" value="1"/>
</dbReference>
<comment type="function">
    <text evidence="1 15">DNA ligase that catalyzes the formation of phosphodiester linkages between 5'-phosphoryl and 3'-hydroxyl groups in double-stranded DNA using NAD as a coenzyme and as the energy source for the reaction. It is essential for DNA replication and repair of damaged DNA.</text>
</comment>
<comment type="similarity">
    <text evidence="14 15">Belongs to the NAD-dependent DNA ligase family. LigA subfamily.</text>
</comment>
<evidence type="ECO:0000256" key="8">
    <source>
        <dbReference type="ARBA" id="ARBA00022833"/>
    </source>
</evidence>
<dbReference type="InterPro" id="IPR001679">
    <property type="entry name" value="DNA_ligase"/>
</dbReference>
<evidence type="ECO:0000313" key="19">
    <source>
        <dbReference type="Proteomes" id="UP000315751"/>
    </source>
</evidence>
<dbReference type="NCBIfam" id="NF005932">
    <property type="entry name" value="PRK07956.1"/>
    <property type="match status" value="1"/>
</dbReference>
<dbReference type="Gene3D" id="6.20.10.30">
    <property type="match status" value="1"/>
</dbReference>
<dbReference type="Gene3D" id="1.10.150.20">
    <property type="entry name" value="5' to 3' exonuclease, C-terminal subdomain"/>
    <property type="match status" value="2"/>
</dbReference>
<dbReference type="NCBIfam" id="TIGR00575">
    <property type="entry name" value="dnlj"/>
    <property type="match status" value="1"/>
</dbReference>
<feature type="active site" description="N6-AMP-lysine intermediate" evidence="15">
    <location>
        <position position="128"/>
    </location>
</feature>
<organism evidence="18 19">
    <name type="scientific">Nitrospirillum amazonense</name>
    <dbReference type="NCBI Taxonomy" id="28077"/>
    <lineage>
        <taxon>Bacteria</taxon>
        <taxon>Pseudomonadati</taxon>
        <taxon>Pseudomonadota</taxon>
        <taxon>Alphaproteobacteria</taxon>
        <taxon>Rhodospirillales</taxon>
        <taxon>Azospirillaceae</taxon>
        <taxon>Nitrospirillum</taxon>
    </lineage>
</organism>
<name>A0A560HFL9_9PROT</name>
<dbReference type="InterPro" id="IPR001357">
    <property type="entry name" value="BRCT_dom"/>
</dbReference>
<reference evidence="18 19" key="1">
    <citation type="submission" date="2019-06" db="EMBL/GenBank/DDBJ databases">
        <title>Genomic Encyclopedia of Type Strains, Phase IV (KMG-V): Genome sequencing to study the core and pangenomes of soil and plant-associated prokaryotes.</title>
        <authorList>
            <person name="Whitman W."/>
        </authorList>
    </citation>
    <scope>NUCLEOTIDE SEQUENCE [LARGE SCALE GENOMIC DNA]</scope>
    <source>
        <strain evidence="18 19">BR 11622</strain>
    </source>
</reference>
<keyword evidence="5 15" id="KW-0235">DNA replication</keyword>
<dbReference type="PROSITE" id="PS50172">
    <property type="entry name" value="BRCT"/>
    <property type="match status" value="1"/>
</dbReference>
<dbReference type="PIRSF" id="PIRSF001604">
    <property type="entry name" value="LigA"/>
    <property type="match status" value="1"/>
</dbReference>
<feature type="binding site" evidence="15">
    <location>
        <position position="424"/>
    </location>
    <ligand>
        <name>Zn(2+)</name>
        <dbReference type="ChEBI" id="CHEBI:29105"/>
    </ligand>
</feature>
<protein>
    <recommendedName>
        <fullName evidence="3 15">DNA ligase</fullName>
        <ecNumber evidence="2 15">6.5.1.2</ecNumber>
    </recommendedName>
    <alternativeName>
        <fullName evidence="15">Polydeoxyribonucleotide synthase [NAD(+)]</fullName>
    </alternativeName>
</protein>
<dbReference type="SMART" id="SM00532">
    <property type="entry name" value="LIGANc"/>
    <property type="match status" value="1"/>
</dbReference>
<dbReference type="HAMAP" id="MF_01588">
    <property type="entry name" value="DNA_ligase_A"/>
    <property type="match status" value="1"/>
</dbReference>
<keyword evidence="10 15" id="KW-0520">NAD</keyword>
<evidence type="ECO:0000256" key="5">
    <source>
        <dbReference type="ARBA" id="ARBA00022705"/>
    </source>
</evidence>
<sequence>MAATQAIDTLTPEDAQAEHARLVAEITHHRALYYQKDAPEISDAAYDALEKRLAALEKHFPTLAGAHSPTATVGAAPAAGFGKVKHRVPMLSLGNAFEDEDVTDFVASIRRFLVLDDEAPLDFVAEPKIDGLSLSIRYEDGRLVQAATRGDGAEGEDVTANVRTIDDIPNTLTGPVSGKGTPAVLEVRGEVYMRREDFLALNKAQAEKGEKVFANPRNAAAGSLRQLDASITAGRPLRFFAYTWGELSEPLGTTQSESRQRLAELGFTLSEPSRLCRTAEELLDYYRAIGAQRATLPFDIDGVVYKVDRLDLQERLGFRTRTPRWATAHKYPAEQAQTILKAISIQVGRTGALTPVAELEPITVGGVVVSRATLHNEDEIRRKDVRVGDTVIVQRAGDVIPQIVSSVASLRPADAKPYEFPTHCPACGSLAVRSTAEKADMAAEMAAVEGGTDAAEAPPGESIETAAEPDGVVRRCTGGLICPAQAVERLIHFTSRLAFDIEGLGIERMRLFFSQGRIREPADIFTLEKREDERLDRIVTMTGFGKKSVEKLFAAIEARRTIGLDRLIYALGIRQVGEATAKLLARHYLTVDHWQESMIKAAQERAAQPTERKPELVGEAYAELCAIEQIGVGVADDMMAFFREEHNRALLDRLLAQITVETYQRPSTTGSPVVGKTVVFTGTLETMGRSEAKAKAESLGAKVAGSVSAKTDYVVVGADAGSKATKARELGLTILTEQEWVDLISGKTAAPE</sequence>
<feature type="binding site" evidence="15">
    <location>
        <position position="482"/>
    </location>
    <ligand>
        <name>Zn(2+)</name>
        <dbReference type="ChEBI" id="CHEBI:29105"/>
    </ligand>
</feature>
<dbReference type="SUPFAM" id="SSF50249">
    <property type="entry name" value="Nucleic acid-binding proteins"/>
    <property type="match status" value="1"/>
</dbReference>
<evidence type="ECO:0000256" key="3">
    <source>
        <dbReference type="ARBA" id="ARBA00013308"/>
    </source>
</evidence>
<dbReference type="RefSeq" id="WP_145729634.1">
    <property type="nucleotide sequence ID" value="NZ_VITR01000002.1"/>
</dbReference>
<dbReference type="InterPro" id="IPR033136">
    <property type="entry name" value="DNA_ligase_CS"/>
</dbReference>
<evidence type="ECO:0000256" key="6">
    <source>
        <dbReference type="ARBA" id="ARBA00022723"/>
    </source>
</evidence>
<feature type="binding site" evidence="15">
    <location>
        <position position="126"/>
    </location>
    <ligand>
        <name>NAD(+)</name>
        <dbReference type="ChEBI" id="CHEBI:57540"/>
    </ligand>
</feature>
<keyword evidence="4 15" id="KW-0436">Ligase</keyword>
<evidence type="ECO:0000256" key="2">
    <source>
        <dbReference type="ARBA" id="ARBA00012722"/>
    </source>
</evidence>
<dbReference type="FunFam" id="3.30.470.30:FF:000001">
    <property type="entry name" value="DNA ligase"/>
    <property type="match status" value="1"/>
</dbReference>
<dbReference type="SUPFAM" id="SSF52113">
    <property type="entry name" value="BRCT domain"/>
    <property type="match status" value="1"/>
</dbReference>
<evidence type="ECO:0000256" key="15">
    <source>
        <dbReference type="HAMAP-Rule" id="MF_01588"/>
    </source>
</evidence>
<evidence type="ECO:0000256" key="13">
    <source>
        <dbReference type="ARBA" id="ARBA00034005"/>
    </source>
</evidence>
<dbReference type="GO" id="GO:0005829">
    <property type="term" value="C:cytosol"/>
    <property type="evidence" value="ECO:0007669"/>
    <property type="project" value="TreeGrafter"/>
</dbReference>
<dbReference type="Pfam" id="PF00533">
    <property type="entry name" value="BRCT"/>
    <property type="match status" value="1"/>
</dbReference>
<dbReference type="AlphaFoldDB" id="A0A560HFL9"/>
<keyword evidence="7 15" id="KW-0227">DNA damage</keyword>
<dbReference type="Gene3D" id="2.40.50.140">
    <property type="entry name" value="Nucleic acid-binding proteins"/>
    <property type="match status" value="1"/>
</dbReference>